<reference evidence="2 3" key="1">
    <citation type="submission" date="2024-09" db="EMBL/GenBank/DDBJ databases">
        <authorList>
            <person name="Sun Q."/>
            <person name="Mori K."/>
        </authorList>
    </citation>
    <scope>NUCLEOTIDE SEQUENCE [LARGE SCALE GENOMIC DNA]</scope>
    <source>
        <strain evidence="2 3">CICC 10874</strain>
    </source>
</reference>
<evidence type="ECO:0000256" key="1">
    <source>
        <dbReference type="SAM" id="Coils"/>
    </source>
</evidence>
<name>A0ABV6RDM7_9MICO</name>
<gene>
    <name evidence="2" type="ORF">ACFFF6_14165</name>
</gene>
<evidence type="ECO:0008006" key="4">
    <source>
        <dbReference type="Google" id="ProtNLM"/>
    </source>
</evidence>
<evidence type="ECO:0000313" key="3">
    <source>
        <dbReference type="Proteomes" id="UP001589793"/>
    </source>
</evidence>
<sequence>MFGSTARLESQIAQLQRRLSQQEQMLQLLAQRAGVDLGPLAVQAEEASMPSAVRTELERGNLIAAIKEYRTATGTGLAEAKRAVEAYADSRGLRR</sequence>
<keyword evidence="1" id="KW-0175">Coiled coil</keyword>
<dbReference type="InterPro" id="IPR014719">
    <property type="entry name" value="Ribosomal_bL12_C/ClpS-like"/>
</dbReference>
<comment type="caution">
    <text evidence="2">The sequence shown here is derived from an EMBL/GenBank/DDBJ whole genome shotgun (WGS) entry which is preliminary data.</text>
</comment>
<keyword evidence="3" id="KW-1185">Reference proteome</keyword>
<proteinExistence type="predicted"/>
<feature type="coiled-coil region" evidence="1">
    <location>
        <begin position="5"/>
        <end position="32"/>
    </location>
</feature>
<accession>A0ABV6RDM7</accession>
<dbReference type="RefSeq" id="WP_376981825.1">
    <property type="nucleotide sequence ID" value="NZ_JBHLSV010000019.1"/>
</dbReference>
<dbReference type="Proteomes" id="UP001589793">
    <property type="component" value="Unassembled WGS sequence"/>
</dbReference>
<organism evidence="2 3">
    <name type="scientific">Brachybacterium hainanense</name>
    <dbReference type="NCBI Taxonomy" id="1541174"/>
    <lineage>
        <taxon>Bacteria</taxon>
        <taxon>Bacillati</taxon>
        <taxon>Actinomycetota</taxon>
        <taxon>Actinomycetes</taxon>
        <taxon>Micrococcales</taxon>
        <taxon>Dermabacteraceae</taxon>
        <taxon>Brachybacterium</taxon>
    </lineage>
</organism>
<dbReference type="Gene3D" id="3.30.1390.10">
    <property type="match status" value="1"/>
</dbReference>
<dbReference type="EMBL" id="JBHLSV010000019">
    <property type="protein sequence ID" value="MFC0675105.1"/>
    <property type="molecule type" value="Genomic_DNA"/>
</dbReference>
<evidence type="ECO:0000313" key="2">
    <source>
        <dbReference type="EMBL" id="MFC0675105.1"/>
    </source>
</evidence>
<protein>
    <recommendedName>
        <fullName evidence="4">Ribosomal protein L7/L12 C-terminal domain-containing protein</fullName>
    </recommendedName>
</protein>